<evidence type="ECO:0000259" key="2">
    <source>
        <dbReference type="Pfam" id="PF18198"/>
    </source>
</evidence>
<evidence type="ECO:0000259" key="3">
    <source>
        <dbReference type="Pfam" id="PF18199"/>
    </source>
</evidence>
<dbReference type="Pfam" id="PF18199">
    <property type="entry name" value="Dynein_C"/>
    <property type="match status" value="1"/>
</dbReference>
<dbReference type="GO" id="GO:0051959">
    <property type="term" value="F:dynein light intermediate chain binding"/>
    <property type="evidence" value="ECO:0007669"/>
    <property type="project" value="InterPro"/>
</dbReference>
<feature type="domain" description="Dynein heavy chain C-terminal" evidence="3">
    <location>
        <begin position="291"/>
        <end position="460"/>
    </location>
</feature>
<dbReference type="InterPro" id="IPR016181">
    <property type="entry name" value="Acyl_CoA_acyltransferase"/>
</dbReference>
<reference evidence="4" key="1">
    <citation type="submission" date="2023-01" db="EMBL/GenBank/DDBJ databases">
        <title>Genome assembly of the deep-sea coral Lophelia pertusa.</title>
        <authorList>
            <person name="Herrera S."/>
            <person name="Cordes E."/>
        </authorList>
    </citation>
    <scope>NUCLEOTIDE SEQUENCE</scope>
    <source>
        <strain evidence="4">USNM1676648</strain>
        <tissue evidence="4">Polyp</tissue>
    </source>
</reference>
<feature type="domain" description="Dynein heavy chain region D6 P-loop" evidence="1">
    <location>
        <begin position="22"/>
        <end position="132"/>
    </location>
</feature>
<feature type="domain" description="Dynein heavy chain AAA lid" evidence="2">
    <location>
        <begin position="146"/>
        <end position="285"/>
    </location>
</feature>
<keyword evidence="5" id="KW-1185">Reference proteome</keyword>
<dbReference type="GO" id="GO:0045505">
    <property type="term" value="F:dynein intermediate chain binding"/>
    <property type="evidence" value="ECO:0007669"/>
    <property type="project" value="InterPro"/>
</dbReference>
<organism evidence="4 5">
    <name type="scientific">Desmophyllum pertusum</name>
    <dbReference type="NCBI Taxonomy" id="174260"/>
    <lineage>
        <taxon>Eukaryota</taxon>
        <taxon>Metazoa</taxon>
        <taxon>Cnidaria</taxon>
        <taxon>Anthozoa</taxon>
        <taxon>Hexacorallia</taxon>
        <taxon>Scleractinia</taxon>
        <taxon>Caryophylliina</taxon>
        <taxon>Caryophylliidae</taxon>
        <taxon>Desmophyllum</taxon>
    </lineage>
</organism>
<dbReference type="Pfam" id="PF03028">
    <property type="entry name" value="Dynein_heavy"/>
    <property type="match status" value="1"/>
</dbReference>
<dbReference type="AlphaFoldDB" id="A0A9X0CQS7"/>
<gene>
    <name evidence="4" type="primary">DNAH3_5</name>
    <name evidence="4" type="ORF">OS493_017883</name>
</gene>
<dbReference type="FunFam" id="3.40.50.300:FF:000362">
    <property type="entry name" value="Dynein, axonemal, heavy chain 6"/>
    <property type="match status" value="1"/>
</dbReference>
<dbReference type="OrthoDB" id="5966920at2759"/>
<dbReference type="FunFam" id="1.20.1270.280:FF:000037">
    <property type="entry name" value="Dynein, axonemal, heavy chain 7"/>
    <property type="match status" value="1"/>
</dbReference>
<evidence type="ECO:0000313" key="5">
    <source>
        <dbReference type="Proteomes" id="UP001163046"/>
    </source>
</evidence>
<name>A0A9X0CQS7_9CNID</name>
<dbReference type="InterPro" id="IPR042219">
    <property type="entry name" value="AAA_lid_11_sf"/>
</dbReference>
<evidence type="ECO:0000313" key="4">
    <source>
        <dbReference type="EMBL" id="KAJ7372612.1"/>
    </source>
</evidence>
<dbReference type="FunFam" id="1.20.1270.280:FF:000038">
    <property type="entry name" value="AT13908p"/>
    <property type="match status" value="1"/>
</dbReference>
<dbReference type="GO" id="GO:0030286">
    <property type="term" value="C:dynein complex"/>
    <property type="evidence" value="ECO:0007669"/>
    <property type="project" value="InterPro"/>
</dbReference>
<accession>A0A9X0CQS7</accession>
<dbReference type="InterPro" id="IPR041658">
    <property type="entry name" value="AAA_lid_11"/>
</dbReference>
<dbReference type="Gene3D" id="3.40.630.30">
    <property type="match status" value="1"/>
</dbReference>
<dbReference type="InterPro" id="IPR041228">
    <property type="entry name" value="Dynein_C"/>
</dbReference>
<evidence type="ECO:0000259" key="1">
    <source>
        <dbReference type="Pfam" id="PF03028"/>
    </source>
</evidence>
<dbReference type="GO" id="GO:0007018">
    <property type="term" value="P:microtubule-based movement"/>
    <property type="evidence" value="ECO:0007669"/>
    <property type="project" value="InterPro"/>
</dbReference>
<dbReference type="Gene3D" id="3.40.50.300">
    <property type="entry name" value="P-loop containing nucleotide triphosphate hydrolases"/>
    <property type="match status" value="1"/>
</dbReference>
<dbReference type="FunFam" id="1.10.8.720:FF:000001">
    <property type="entry name" value="dynein heavy chain 7, axonemal"/>
    <property type="match status" value="1"/>
</dbReference>
<protein>
    <submittedName>
        <fullName evidence="4">Dynein heavy chain 3, axonemal</fullName>
    </submittedName>
</protein>
<dbReference type="PANTHER" id="PTHR22878:SF71">
    <property type="entry name" value="DYNEIN, AXONEMAL, HEAVY CHAIN 3"/>
    <property type="match status" value="1"/>
</dbReference>
<dbReference type="InterPro" id="IPR026983">
    <property type="entry name" value="DHC"/>
</dbReference>
<dbReference type="InterPro" id="IPR004273">
    <property type="entry name" value="Dynein_heavy_D6_P-loop"/>
</dbReference>
<dbReference type="PANTHER" id="PTHR22878">
    <property type="entry name" value="DYNEIN HEAVY CHAIN 6, AXONEMAL-LIKE-RELATED"/>
    <property type="match status" value="1"/>
</dbReference>
<dbReference type="EMBL" id="MU826835">
    <property type="protein sequence ID" value="KAJ7372612.1"/>
    <property type="molecule type" value="Genomic_DNA"/>
</dbReference>
<dbReference type="Gene3D" id="1.10.8.720">
    <property type="entry name" value="Region D6 of dynein motor"/>
    <property type="match status" value="1"/>
</dbReference>
<dbReference type="InterPro" id="IPR027417">
    <property type="entry name" value="P-loop_NTPase"/>
</dbReference>
<dbReference type="Pfam" id="PF18198">
    <property type="entry name" value="AAA_lid_11"/>
    <property type="match status" value="1"/>
</dbReference>
<dbReference type="Gene3D" id="1.20.1270.280">
    <property type="match status" value="1"/>
</dbReference>
<proteinExistence type="predicted"/>
<sequence>MGRSYIEPPTFNLQLSYNDSHCCAPLIFVLSPGADPMAGLLKFASDKGFGGNRIQTISLGQGQGPIAARMIEQALKKGTWVVLQNCHLATSWMSKLEKICEDVLVPDNTHKDFRLWLTSYPSPDFPVSILQNDREFFTACNKPAPWEKLLFGLCFFHAQVQERRKFGPLGWNIPYEFNESDLRISMRQLQMFLNDYDEVPMEALVYLVGQCNYGGRVTDDKDRRLLVCLLSIFMCEEIVGSEEHKFSDSGTYYAPGKGDYEAYVDYIRDLPHIPHPEVFGLHENADITKDQKETQELFDSILLTLPRQTGGGGKSSAEVIDELSADILSKFPPSFDMEMVINKYPVVYEESMNTVLRQELIRFNRLTEVVRSTLYNLQKAIKGLVVMSGDLEDVFNNMLVGKVPAVWAAKSYPSLKPLGSYVADLLERLTFFQDWIDHGLPKVFWISGFYFTQSFLTAKRLLYEVYIGEMGWDFREDSPSGFRVGKDEQNKPILCDAFDESSVWFGAYKEDELIGVTRAVQRSNCLGKLDLELYPASQLPSMRRILRPKEDHELIEVQRGAVAKDYRDTQPSIIQLLLLSAFSYALEKELSIICPTVFPVLETLFSRAGMQLVERNFTYGEGCDEWPTFIFYCSSANMAQVVRRLKRAAGKRKASFVQERGNQAKRSKFLVV</sequence>
<dbReference type="Proteomes" id="UP001163046">
    <property type="component" value="Unassembled WGS sequence"/>
</dbReference>
<comment type="caution">
    <text evidence="4">The sequence shown here is derived from an EMBL/GenBank/DDBJ whole genome shotgun (WGS) entry which is preliminary data.</text>
</comment>
<dbReference type="SUPFAM" id="SSF55729">
    <property type="entry name" value="Acyl-CoA N-acyltransferases (Nat)"/>
    <property type="match status" value="1"/>
</dbReference>
<dbReference type="GO" id="GO:0008569">
    <property type="term" value="F:minus-end-directed microtubule motor activity"/>
    <property type="evidence" value="ECO:0007669"/>
    <property type="project" value="InterPro"/>
</dbReference>